<keyword evidence="1" id="KW-1133">Transmembrane helix</keyword>
<dbReference type="RefSeq" id="WP_190966580.1">
    <property type="nucleotide sequence ID" value="NZ_JACJTB010000003.1"/>
</dbReference>
<name>A0ABR8FQE3_9NOSO</name>
<keyword evidence="1" id="KW-0812">Transmembrane</keyword>
<keyword evidence="1" id="KW-0472">Membrane</keyword>
<feature type="transmembrane region" description="Helical" evidence="1">
    <location>
        <begin position="35"/>
        <end position="54"/>
    </location>
</feature>
<accession>A0ABR8FQE3</accession>
<keyword evidence="3" id="KW-1185">Reference proteome</keyword>
<gene>
    <name evidence="2" type="ORF">H6G74_04765</name>
</gene>
<feature type="transmembrane region" description="Helical" evidence="1">
    <location>
        <begin position="7"/>
        <end position="29"/>
    </location>
</feature>
<comment type="caution">
    <text evidence="2">The sequence shown here is derived from an EMBL/GenBank/DDBJ whole genome shotgun (WGS) entry which is preliminary data.</text>
</comment>
<dbReference type="Proteomes" id="UP000603457">
    <property type="component" value="Unassembled WGS sequence"/>
</dbReference>
<dbReference type="EMBL" id="JACJTB010000003">
    <property type="protein sequence ID" value="MBD2593641.1"/>
    <property type="molecule type" value="Genomic_DNA"/>
</dbReference>
<reference evidence="2 3" key="1">
    <citation type="journal article" date="2020" name="ISME J.">
        <title>Comparative genomics reveals insights into cyanobacterial evolution and habitat adaptation.</title>
        <authorList>
            <person name="Chen M.Y."/>
            <person name="Teng W.K."/>
            <person name="Zhao L."/>
            <person name="Hu C.X."/>
            <person name="Zhou Y.K."/>
            <person name="Han B.P."/>
            <person name="Song L.R."/>
            <person name="Shu W.S."/>
        </authorList>
    </citation>
    <scope>NUCLEOTIDE SEQUENCE [LARGE SCALE GENOMIC DNA]</scope>
    <source>
        <strain evidence="2 3">FACHB-130</strain>
    </source>
</reference>
<protein>
    <submittedName>
        <fullName evidence="2">Uncharacterized protein</fullName>
    </submittedName>
</protein>
<sequence length="65" mass="6972">MKRRYQVIIATTTGTLAAIAFGYFGVQILGKDTMYSISAGMFGLGAGASVSQVVSNRKPRRTVRT</sequence>
<organism evidence="2 3">
    <name type="scientific">Nostoc spongiaeforme FACHB-130</name>
    <dbReference type="NCBI Taxonomy" id="1357510"/>
    <lineage>
        <taxon>Bacteria</taxon>
        <taxon>Bacillati</taxon>
        <taxon>Cyanobacteriota</taxon>
        <taxon>Cyanophyceae</taxon>
        <taxon>Nostocales</taxon>
        <taxon>Nostocaceae</taxon>
        <taxon>Nostoc</taxon>
    </lineage>
</organism>
<evidence type="ECO:0000313" key="2">
    <source>
        <dbReference type="EMBL" id="MBD2593641.1"/>
    </source>
</evidence>
<evidence type="ECO:0000313" key="3">
    <source>
        <dbReference type="Proteomes" id="UP000603457"/>
    </source>
</evidence>
<evidence type="ECO:0000256" key="1">
    <source>
        <dbReference type="SAM" id="Phobius"/>
    </source>
</evidence>
<proteinExistence type="predicted"/>